<dbReference type="PANTHER" id="PTHR31900">
    <property type="entry name" value="F-BOX/RNI SUPERFAMILY PROTEIN-RELATED"/>
    <property type="match status" value="1"/>
</dbReference>
<organism evidence="1 2">
    <name type="scientific">Buddleja alternifolia</name>
    <dbReference type="NCBI Taxonomy" id="168488"/>
    <lineage>
        <taxon>Eukaryota</taxon>
        <taxon>Viridiplantae</taxon>
        <taxon>Streptophyta</taxon>
        <taxon>Embryophyta</taxon>
        <taxon>Tracheophyta</taxon>
        <taxon>Spermatophyta</taxon>
        <taxon>Magnoliopsida</taxon>
        <taxon>eudicotyledons</taxon>
        <taxon>Gunneridae</taxon>
        <taxon>Pentapetalae</taxon>
        <taxon>asterids</taxon>
        <taxon>lamiids</taxon>
        <taxon>Lamiales</taxon>
        <taxon>Scrophulariaceae</taxon>
        <taxon>Buddlejeae</taxon>
        <taxon>Buddleja</taxon>
    </lineage>
</organism>
<dbReference type="PANTHER" id="PTHR31900:SF32">
    <property type="entry name" value="F-BOX_RNI_FBD-LIKE DOMAIN PROTEIN"/>
    <property type="match status" value="1"/>
</dbReference>
<evidence type="ECO:0000313" key="1">
    <source>
        <dbReference type="EMBL" id="KAG8390771.1"/>
    </source>
</evidence>
<accession>A0AAV6Y6D9</accession>
<protein>
    <recommendedName>
        <fullName evidence="3">FBD domain-containing protein</fullName>
    </recommendedName>
</protein>
<reference evidence="1" key="1">
    <citation type="submission" date="2019-10" db="EMBL/GenBank/DDBJ databases">
        <authorList>
            <person name="Zhang R."/>
            <person name="Pan Y."/>
            <person name="Wang J."/>
            <person name="Ma R."/>
            <person name="Yu S."/>
        </authorList>
    </citation>
    <scope>NUCLEOTIDE SEQUENCE</scope>
    <source>
        <strain evidence="1">LA-IB0</strain>
        <tissue evidence="1">Leaf</tissue>
    </source>
</reference>
<evidence type="ECO:0008006" key="3">
    <source>
        <dbReference type="Google" id="ProtNLM"/>
    </source>
</evidence>
<keyword evidence="2" id="KW-1185">Reference proteome</keyword>
<dbReference type="Proteomes" id="UP000826271">
    <property type="component" value="Unassembled WGS sequence"/>
</dbReference>
<dbReference type="EMBL" id="WHWC01000001">
    <property type="protein sequence ID" value="KAG8390771.1"/>
    <property type="molecule type" value="Genomic_DNA"/>
</dbReference>
<dbReference type="AlphaFoldDB" id="A0AAV6Y6D9"/>
<dbReference type="InterPro" id="IPR050232">
    <property type="entry name" value="FBL13/AtMIF1-like"/>
</dbReference>
<name>A0AAV6Y6D9_9LAMI</name>
<comment type="caution">
    <text evidence="1">The sequence shown here is derived from an EMBL/GenBank/DDBJ whole genome shotgun (WGS) entry which is preliminary data.</text>
</comment>
<evidence type="ECO:0000313" key="2">
    <source>
        <dbReference type="Proteomes" id="UP000826271"/>
    </source>
</evidence>
<gene>
    <name evidence="1" type="ORF">BUALT_Bualt01G0118100</name>
</gene>
<proteinExistence type="predicted"/>
<sequence>MEAMYYVQKLFLSLQHVKNLELGPRCFKVLSALLRRGLWIPIPKQDCLRLKLQMDKLSLSLVLRLLGSFPDLETLVIERTYLPYPAGVGRGSYASYLLKCDLLHLKSVDIKNFEESDIAGEPILKLVQLLLDKAMVLEKMVIKVNDLRGLSSTHNSSDYIKITRTLLSYPRSSLKAVVVLR</sequence>